<keyword evidence="4 9" id="KW-0997">Cell inner membrane</keyword>
<dbReference type="OrthoDB" id="4964541at2"/>
<feature type="domain" description="Tripartite ATP-independent periplasmic transporters DctQ component" evidence="10">
    <location>
        <begin position="34"/>
        <end position="160"/>
    </location>
</feature>
<feature type="transmembrane region" description="Helical" evidence="9">
    <location>
        <begin position="97"/>
        <end position="117"/>
    </location>
</feature>
<evidence type="ECO:0000256" key="1">
    <source>
        <dbReference type="ARBA" id="ARBA00004429"/>
    </source>
</evidence>
<comment type="subcellular location">
    <subcellularLocation>
        <location evidence="1 9">Cell inner membrane</location>
        <topology evidence="1 9">Multi-pass membrane protein</topology>
    </subcellularLocation>
</comment>
<evidence type="ECO:0000256" key="2">
    <source>
        <dbReference type="ARBA" id="ARBA00022448"/>
    </source>
</evidence>
<dbReference type="EMBL" id="CP031598">
    <property type="protein sequence ID" value="QEW24947.1"/>
    <property type="molecule type" value="Genomic_DNA"/>
</dbReference>
<evidence type="ECO:0000256" key="7">
    <source>
        <dbReference type="ARBA" id="ARBA00023136"/>
    </source>
</evidence>
<keyword evidence="2 9" id="KW-0813">Transport</keyword>
<gene>
    <name evidence="12" type="ORF">RIdsm_00731</name>
    <name evidence="11" type="ORF">XM52_20085</name>
</gene>
<comment type="subunit">
    <text evidence="9">The complex comprises the extracytoplasmic solute receptor protein and the two transmembrane proteins.</text>
</comment>
<evidence type="ECO:0000313" key="12">
    <source>
        <dbReference type="EMBL" id="QEW24947.1"/>
    </source>
</evidence>
<keyword evidence="5 9" id="KW-0812">Transmembrane</keyword>
<evidence type="ECO:0000313" key="11">
    <source>
        <dbReference type="EMBL" id="KRS16115.1"/>
    </source>
</evidence>
<feature type="transmembrane region" description="Helical" evidence="9">
    <location>
        <begin position="58"/>
        <end position="76"/>
    </location>
</feature>
<evidence type="ECO:0000313" key="14">
    <source>
        <dbReference type="Proteomes" id="UP000325785"/>
    </source>
</evidence>
<dbReference type="STRING" id="540747.SAMN04488031_109167"/>
<dbReference type="RefSeq" id="WP_057818877.1">
    <property type="nucleotide sequence ID" value="NZ_CP031598.1"/>
</dbReference>
<feature type="transmembrane region" description="Helical" evidence="9">
    <location>
        <begin position="21"/>
        <end position="43"/>
    </location>
</feature>
<dbReference type="PATRIC" id="fig|540747.5.peg.1773"/>
<dbReference type="GO" id="GO:0015740">
    <property type="term" value="P:C4-dicarboxylate transport"/>
    <property type="evidence" value="ECO:0007669"/>
    <property type="project" value="TreeGrafter"/>
</dbReference>
<feature type="transmembrane region" description="Helical" evidence="9">
    <location>
        <begin position="137"/>
        <end position="160"/>
    </location>
</feature>
<keyword evidence="6 9" id="KW-1133">Transmembrane helix</keyword>
<evidence type="ECO:0000259" key="10">
    <source>
        <dbReference type="Pfam" id="PF04290"/>
    </source>
</evidence>
<reference evidence="11 13" key="1">
    <citation type="submission" date="2015-04" db="EMBL/GenBank/DDBJ databases">
        <title>The draft genome sequence of Roseovarius indicus B108T.</title>
        <authorList>
            <person name="Li G."/>
            <person name="Lai Q."/>
            <person name="Shao Z."/>
            <person name="Yan P."/>
        </authorList>
    </citation>
    <scope>NUCLEOTIDE SEQUENCE [LARGE SCALE GENOMIC DNA]</scope>
    <source>
        <strain evidence="11 13">B108</strain>
    </source>
</reference>
<reference evidence="12 14" key="2">
    <citation type="submission" date="2018-08" db="EMBL/GenBank/DDBJ databases">
        <title>Genetic Globetrotter - A new plasmid hitch-hiking vast phylogenetic and geographic distances.</title>
        <authorList>
            <person name="Vollmers J."/>
            <person name="Petersen J."/>
        </authorList>
    </citation>
    <scope>NUCLEOTIDE SEQUENCE [LARGE SCALE GENOMIC DNA]</scope>
    <source>
        <strain evidence="12 14">DSM 26383</strain>
    </source>
</reference>
<dbReference type="PANTHER" id="PTHR35011">
    <property type="entry name" value="2,3-DIKETO-L-GULONATE TRAP TRANSPORTER SMALL PERMEASE PROTEIN YIAM"/>
    <property type="match status" value="1"/>
</dbReference>
<comment type="similarity">
    <text evidence="8 9">Belongs to the TRAP transporter small permease family.</text>
</comment>
<evidence type="ECO:0000256" key="6">
    <source>
        <dbReference type="ARBA" id="ARBA00022989"/>
    </source>
</evidence>
<evidence type="ECO:0000256" key="4">
    <source>
        <dbReference type="ARBA" id="ARBA00022519"/>
    </source>
</evidence>
<proteinExistence type="inferred from homology"/>
<dbReference type="InterPro" id="IPR007387">
    <property type="entry name" value="TRAP_DctQ"/>
</dbReference>
<evidence type="ECO:0000256" key="9">
    <source>
        <dbReference type="RuleBase" id="RU369079"/>
    </source>
</evidence>
<keyword evidence="13" id="KW-1185">Reference proteome</keyword>
<dbReference type="Pfam" id="PF04290">
    <property type="entry name" value="DctQ"/>
    <property type="match status" value="1"/>
</dbReference>
<evidence type="ECO:0000313" key="13">
    <source>
        <dbReference type="Proteomes" id="UP000051401"/>
    </source>
</evidence>
<sequence length="171" mass="18863">MSHERSVYGRTAAVAERLLRQVLCFVVFALMVTIAVTMFAQAMDRYLIGSGFSAYDQLAKIAMIWLAFLGLPLVLMHRENIAADLLSDHLGDRTRKLRNLIFDIVMAALAAVILWHGRPVMRVGAFQDIIGTPFTYWSVYLGLNIGMALTVVVLVARIVATVLPPAKGAET</sequence>
<evidence type="ECO:0000256" key="5">
    <source>
        <dbReference type="ARBA" id="ARBA00022692"/>
    </source>
</evidence>
<dbReference type="GO" id="GO:0005886">
    <property type="term" value="C:plasma membrane"/>
    <property type="evidence" value="ECO:0007669"/>
    <property type="project" value="UniProtKB-SubCell"/>
</dbReference>
<dbReference type="AlphaFoldDB" id="A0A0T5P4R7"/>
<dbReference type="GO" id="GO:0022857">
    <property type="term" value="F:transmembrane transporter activity"/>
    <property type="evidence" value="ECO:0007669"/>
    <property type="project" value="UniProtKB-UniRule"/>
</dbReference>
<accession>A0A0T5P4R7</accession>
<name>A0A0T5P4R7_9RHOB</name>
<dbReference type="Proteomes" id="UP000325785">
    <property type="component" value="Chromosome"/>
</dbReference>
<dbReference type="Proteomes" id="UP000051401">
    <property type="component" value="Unassembled WGS sequence"/>
</dbReference>
<protein>
    <recommendedName>
        <fullName evidence="9">TRAP transporter small permease protein</fullName>
    </recommendedName>
</protein>
<dbReference type="PANTHER" id="PTHR35011:SF2">
    <property type="entry name" value="2,3-DIKETO-L-GULONATE TRAP TRANSPORTER SMALL PERMEASE PROTEIN YIAM"/>
    <property type="match status" value="1"/>
</dbReference>
<comment type="function">
    <text evidence="9">Part of the tripartite ATP-independent periplasmic (TRAP) transport system.</text>
</comment>
<dbReference type="EMBL" id="LAXI01000016">
    <property type="protein sequence ID" value="KRS16115.1"/>
    <property type="molecule type" value="Genomic_DNA"/>
</dbReference>
<keyword evidence="7 9" id="KW-0472">Membrane</keyword>
<evidence type="ECO:0000256" key="8">
    <source>
        <dbReference type="ARBA" id="ARBA00038436"/>
    </source>
</evidence>
<dbReference type="KEGG" id="rid:RIdsm_00731"/>
<dbReference type="InterPro" id="IPR055348">
    <property type="entry name" value="DctQ"/>
</dbReference>
<organism evidence="11 13">
    <name type="scientific">Roseovarius indicus</name>
    <dbReference type="NCBI Taxonomy" id="540747"/>
    <lineage>
        <taxon>Bacteria</taxon>
        <taxon>Pseudomonadati</taxon>
        <taxon>Pseudomonadota</taxon>
        <taxon>Alphaproteobacteria</taxon>
        <taxon>Rhodobacterales</taxon>
        <taxon>Roseobacteraceae</taxon>
        <taxon>Roseovarius</taxon>
    </lineage>
</organism>
<evidence type="ECO:0000256" key="3">
    <source>
        <dbReference type="ARBA" id="ARBA00022475"/>
    </source>
</evidence>
<keyword evidence="3" id="KW-1003">Cell membrane</keyword>